<name>A0A6A6ZTP6_9PLEO</name>
<dbReference type="OrthoDB" id="3830579at2759"/>
<keyword evidence="2" id="KW-1185">Reference proteome</keyword>
<evidence type="ECO:0000313" key="1">
    <source>
        <dbReference type="EMBL" id="KAF2823814.1"/>
    </source>
</evidence>
<dbReference type="EMBL" id="MU006231">
    <property type="protein sequence ID" value="KAF2823814.1"/>
    <property type="molecule type" value="Genomic_DNA"/>
</dbReference>
<dbReference type="AlphaFoldDB" id="A0A6A6ZTP6"/>
<sequence length="221" mass="24508">MPTIEFGLMLAKPNHAVMDTTSPEGHILQQAWSAVTRYPTGPHWSYGGVEPGDASALWGFFAFDGVAHHEKFARMHGAEAVKNLPTILNRQEFQKHVTLEADLRPVLQAPVTEILLAYFPSSTSEAEKAAISAQAEHIIEAGLRTCADARDACCGWSVESDFPVLGRNEDVGSVLAVFVGWNSIDAAELYWEENNQGQQFEDIMQIKGALEMISYYRDFYL</sequence>
<protein>
    <submittedName>
        <fullName evidence="1">Uncharacterized protein</fullName>
    </submittedName>
</protein>
<accession>A0A6A6ZTP6</accession>
<reference evidence="1" key="1">
    <citation type="journal article" date="2020" name="Stud. Mycol.">
        <title>101 Dothideomycetes genomes: a test case for predicting lifestyles and emergence of pathogens.</title>
        <authorList>
            <person name="Haridas S."/>
            <person name="Albert R."/>
            <person name="Binder M."/>
            <person name="Bloem J."/>
            <person name="Labutti K."/>
            <person name="Salamov A."/>
            <person name="Andreopoulos B."/>
            <person name="Baker S."/>
            <person name="Barry K."/>
            <person name="Bills G."/>
            <person name="Bluhm B."/>
            <person name="Cannon C."/>
            <person name="Castanera R."/>
            <person name="Culley D."/>
            <person name="Daum C."/>
            <person name="Ezra D."/>
            <person name="Gonzalez J."/>
            <person name="Henrissat B."/>
            <person name="Kuo A."/>
            <person name="Liang C."/>
            <person name="Lipzen A."/>
            <person name="Lutzoni F."/>
            <person name="Magnuson J."/>
            <person name="Mondo S."/>
            <person name="Nolan M."/>
            <person name="Ohm R."/>
            <person name="Pangilinan J."/>
            <person name="Park H.-J."/>
            <person name="Ramirez L."/>
            <person name="Alfaro M."/>
            <person name="Sun H."/>
            <person name="Tritt A."/>
            <person name="Yoshinaga Y."/>
            <person name="Zwiers L.-H."/>
            <person name="Turgeon B."/>
            <person name="Goodwin S."/>
            <person name="Spatafora J."/>
            <person name="Crous P."/>
            <person name="Grigoriev I."/>
        </authorList>
    </citation>
    <scope>NUCLEOTIDE SEQUENCE</scope>
    <source>
        <strain evidence="1">CBS 113818</strain>
    </source>
</reference>
<proteinExistence type="predicted"/>
<dbReference type="Proteomes" id="UP000799424">
    <property type="component" value="Unassembled WGS sequence"/>
</dbReference>
<gene>
    <name evidence="1" type="ORF">CC86DRAFT_457447</name>
</gene>
<organism evidence="1 2">
    <name type="scientific">Ophiobolus disseminans</name>
    <dbReference type="NCBI Taxonomy" id="1469910"/>
    <lineage>
        <taxon>Eukaryota</taxon>
        <taxon>Fungi</taxon>
        <taxon>Dikarya</taxon>
        <taxon>Ascomycota</taxon>
        <taxon>Pezizomycotina</taxon>
        <taxon>Dothideomycetes</taxon>
        <taxon>Pleosporomycetidae</taxon>
        <taxon>Pleosporales</taxon>
        <taxon>Pleosporineae</taxon>
        <taxon>Phaeosphaeriaceae</taxon>
        <taxon>Ophiobolus</taxon>
    </lineage>
</organism>
<evidence type="ECO:0000313" key="2">
    <source>
        <dbReference type="Proteomes" id="UP000799424"/>
    </source>
</evidence>